<sequence>MKRILTLCATLVVAVFAATSALGSGPLTVDIHGPGQRMVNIVLLPPKSLGGNELPQPQARAFEELVANNLSYIPFLKVIPLSELLGGDPSRGVGSGDIDFRPMQLARIDLCMTTGWNGRYVEARVFETFGGRRVVGKAYNDVGEITLAQAADRFCSAFLEALTGKKGFFDSPLAFVKQEGEGKEIFTVLPQGRELKRITKLGGYNLSPSWSADGSKIIFTHIAKTRHELGVYDSKTQKITLYSQGLGTTVISPMFGPGDMPVAALNLHGTTDLHELDESFRPKRKLASSPYIEVSPSFDRIGSKMAFTSGRAGNPHIYLMDMKSGQVRRVTMSGTYNTHPCISPDGRYIAYTHRTPGGHRIFLHDLSTGREKQLTFGPGSDEYPAFDPDGYFLAFASNRTGEFKLYLTTRHGDTPRMLSTGPGQAFAPAWDTALQW</sequence>
<accession>A0A7K1KPW9</accession>
<evidence type="ECO:0000256" key="1">
    <source>
        <dbReference type="ARBA" id="ARBA00009820"/>
    </source>
</evidence>
<dbReference type="Gene3D" id="3.40.50.10070">
    <property type="entry name" value="TolB, N-terminal domain"/>
    <property type="match status" value="1"/>
</dbReference>
<dbReference type="RefSeq" id="WP_155934765.1">
    <property type="nucleotide sequence ID" value="NZ_WODC01000007.1"/>
</dbReference>
<dbReference type="InterPro" id="IPR011042">
    <property type="entry name" value="6-blade_b-propeller_TolB-like"/>
</dbReference>
<dbReference type="AlphaFoldDB" id="A0A7K1KPW9"/>
<feature type="signal peptide" evidence="2">
    <location>
        <begin position="1"/>
        <end position="17"/>
    </location>
</feature>
<dbReference type="PANTHER" id="PTHR36842">
    <property type="entry name" value="PROTEIN TOLB HOMOLOG"/>
    <property type="match status" value="1"/>
</dbReference>
<organism evidence="3 4">
    <name type="scientific">Pseudodesulfovibrio alkaliphilus</name>
    <dbReference type="NCBI Taxonomy" id="2661613"/>
    <lineage>
        <taxon>Bacteria</taxon>
        <taxon>Pseudomonadati</taxon>
        <taxon>Thermodesulfobacteriota</taxon>
        <taxon>Desulfovibrionia</taxon>
        <taxon>Desulfovibrionales</taxon>
        <taxon>Desulfovibrionaceae</taxon>
    </lineage>
</organism>
<dbReference type="Proteomes" id="UP000461162">
    <property type="component" value="Unassembled WGS sequence"/>
</dbReference>
<name>A0A7K1KPW9_9BACT</name>
<evidence type="ECO:0000313" key="3">
    <source>
        <dbReference type="EMBL" id="MUM78139.1"/>
    </source>
</evidence>
<dbReference type="InterPro" id="IPR011659">
    <property type="entry name" value="WD40"/>
</dbReference>
<keyword evidence="4" id="KW-1185">Reference proteome</keyword>
<dbReference type="EMBL" id="WODC01000007">
    <property type="protein sequence ID" value="MUM78139.1"/>
    <property type="molecule type" value="Genomic_DNA"/>
</dbReference>
<comment type="similarity">
    <text evidence="1">Belongs to the TolB family.</text>
</comment>
<evidence type="ECO:0000256" key="2">
    <source>
        <dbReference type="SAM" id="SignalP"/>
    </source>
</evidence>
<feature type="chain" id="PRO_5029886003" evidence="2">
    <location>
        <begin position="18"/>
        <end position="436"/>
    </location>
</feature>
<dbReference type="Gene3D" id="2.120.10.30">
    <property type="entry name" value="TolB, C-terminal domain"/>
    <property type="match status" value="2"/>
</dbReference>
<evidence type="ECO:0000313" key="4">
    <source>
        <dbReference type="Proteomes" id="UP000461162"/>
    </source>
</evidence>
<keyword evidence="2" id="KW-0732">Signal</keyword>
<proteinExistence type="inferred from homology"/>
<reference evidence="3 4" key="1">
    <citation type="submission" date="2019-11" db="EMBL/GenBank/DDBJ databases">
        <title>Pseudodesulfovibrio alkaliphilus, sp. nov., an alkaliphilic sulfate-reducing bacteria from mud volcano of Taman peninsula, Russia.</title>
        <authorList>
            <person name="Frolova A."/>
            <person name="Merkel A.Y."/>
            <person name="Slobodkin A.I."/>
        </authorList>
    </citation>
    <scope>NUCLEOTIDE SEQUENCE [LARGE SCALE GENOMIC DNA]</scope>
    <source>
        <strain evidence="3 4">F-1</strain>
    </source>
</reference>
<gene>
    <name evidence="3" type="ORF">GKC30_10880</name>
</gene>
<comment type="caution">
    <text evidence="3">The sequence shown here is derived from an EMBL/GenBank/DDBJ whole genome shotgun (WGS) entry which is preliminary data.</text>
</comment>
<protein>
    <submittedName>
        <fullName evidence="3">Protein tolB</fullName>
    </submittedName>
</protein>
<dbReference type="Pfam" id="PF07676">
    <property type="entry name" value="PD40"/>
    <property type="match status" value="4"/>
</dbReference>
<dbReference type="SUPFAM" id="SSF82171">
    <property type="entry name" value="DPP6 N-terminal domain-like"/>
    <property type="match status" value="1"/>
</dbReference>